<dbReference type="Proteomes" id="UP001195769">
    <property type="component" value="Unassembled WGS sequence"/>
</dbReference>
<dbReference type="AlphaFoldDB" id="A0AAD4DVL6"/>
<comment type="caution">
    <text evidence="1">The sequence shown here is derived from an EMBL/GenBank/DDBJ whole genome shotgun (WGS) entry which is preliminary data.</text>
</comment>
<feature type="non-terminal residue" evidence="1">
    <location>
        <position position="1"/>
    </location>
</feature>
<accession>A0AAD4DVL6</accession>
<evidence type="ECO:0000313" key="2">
    <source>
        <dbReference type="Proteomes" id="UP001195769"/>
    </source>
</evidence>
<proteinExistence type="predicted"/>
<reference evidence="1" key="1">
    <citation type="journal article" date="2020" name="New Phytol.">
        <title>Comparative genomics reveals dynamic genome evolution in host specialist ectomycorrhizal fungi.</title>
        <authorList>
            <person name="Lofgren L.A."/>
            <person name="Nguyen N.H."/>
            <person name="Vilgalys R."/>
            <person name="Ruytinx J."/>
            <person name="Liao H.L."/>
            <person name="Branco S."/>
            <person name="Kuo A."/>
            <person name="LaButti K."/>
            <person name="Lipzen A."/>
            <person name="Andreopoulos W."/>
            <person name="Pangilinan J."/>
            <person name="Riley R."/>
            <person name="Hundley H."/>
            <person name="Na H."/>
            <person name="Barry K."/>
            <person name="Grigoriev I.V."/>
            <person name="Stajich J.E."/>
            <person name="Kennedy P.G."/>
        </authorList>
    </citation>
    <scope>NUCLEOTIDE SEQUENCE</scope>
    <source>
        <strain evidence="1">FC203</strain>
    </source>
</reference>
<sequence>LGPTQRLAVFSDSLNSVYMYNTLLASLGYHQLLIDVVKVVLIFDIDFRVFHVSGEVNLVIDHLSYWWAGEAQCISPSLHVFPF</sequence>
<dbReference type="EMBL" id="JABBWK010000073">
    <property type="protein sequence ID" value="KAG1894968.1"/>
    <property type="molecule type" value="Genomic_DNA"/>
</dbReference>
<name>A0AAD4DVL6_9AGAM</name>
<gene>
    <name evidence="1" type="ORF">F5891DRAFT_960750</name>
</gene>
<dbReference type="GeneID" id="64670063"/>
<evidence type="ECO:0000313" key="1">
    <source>
        <dbReference type="EMBL" id="KAG1894968.1"/>
    </source>
</evidence>
<dbReference type="RefSeq" id="XP_041220544.1">
    <property type="nucleotide sequence ID" value="XM_041375765.1"/>
</dbReference>
<organism evidence="1 2">
    <name type="scientific">Suillus fuscotomentosus</name>
    <dbReference type="NCBI Taxonomy" id="1912939"/>
    <lineage>
        <taxon>Eukaryota</taxon>
        <taxon>Fungi</taxon>
        <taxon>Dikarya</taxon>
        <taxon>Basidiomycota</taxon>
        <taxon>Agaricomycotina</taxon>
        <taxon>Agaricomycetes</taxon>
        <taxon>Agaricomycetidae</taxon>
        <taxon>Boletales</taxon>
        <taxon>Suillineae</taxon>
        <taxon>Suillaceae</taxon>
        <taxon>Suillus</taxon>
    </lineage>
</organism>
<keyword evidence="2" id="KW-1185">Reference proteome</keyword>
<protein>
    <submittedName>
        <fullName evidence="1">Uncharacterized protein</fullName>
    </submittedName>
</protein>